<evidence type="ECO:0000313" key="6">
    <source>
        <dbReference type="Proteomes" id="UP000191518"/>
    </source>
</evidence>
<dbReference type="EMBL" id="MDYP01000007">
    <property type="protein sequence ID" value="OQE09135.1"/>
    <property type="molecule type" value="Genomic_DNA"/>
</dbReference>
<dbReference type="SUPFAM" id="SSF48403">
    <property type="entry name" value="Ankyrin repeat"/>
    <property type="match status" value="1"/>
</dbReference>
<evidence type="ECO:0000313" key="5">
    <source>
        <dbReference type="EMBL" id="OQE09135.1"/>
    </source>
</evidence>
<proteinExistence type="predicted"/>
<evidence type="ECO:0000256" key="3">
    <source>
        <dbReference type="SAM" id="MobiDB-lite"/>
    </source>
</evidence>
<dbReference type="InterPro" id="IPR002110">
    <property type="entry name" value="Ankyrin_rpt"/>
</dbReference>
<gene>
    <name evidence="5" type="ORF">PENVUL_c007G10210</name>
</gene>
<keyword evidence="2" id="KW-0175">Coiled coil</keyword>
<accession>A0A1V6S504</accession>
<sequence length="1422" mass="161773">MNNNREECEKENEDDVSPWERAYTKLSEKDQAKLQKILNSPAQDSQADASSDRTNVTDSKDLANQLLGSCQNAKKEYMKKKWVLPIGKNKIVLHTLWDDSIQAVQKVKDLGTALTGLNQTASSAWSIAMVLVDIPVKKAEVANSVVQGLGKAIIIMARGVDYERQAEEMRGDKGLIRYSERFESKLLDLYTETLKFFAAVSRYYQRHSISRTWHSVWGSDAISNFDKSTTEIELELNTWVQVKFQDKTDAQLQAIQQFLEDLKNEKQQRDEEDRARVWLSDLPYLAHHKTAKSGRTPDTGEWIFENTDYKNWITSDQKAILCINGIPGAGKTKLISRLVDFYNDALEDDKPHEEMDDEVETSQLAYFYCRQDDTNRQDWRNILCTLAKQLTRSCNRLPTEVMRVFKQRGKLDSPDPNMTSLECEEILKCFIQHNGKVTLILDAFDECAKDTKRILLEVFDRLAQSALPVSVIMSSRDDDSFTGFQNMTKVKISSSDNGEDIIKFVREKISEFRADEKRRGVDSGMSRLSPDLEDQIIVKFEEKSNGMFQWASLHIQYILSLSDMVAMKEALEELPEDLKRAYDGMFKLIDDDKSWKNIALRAFRWLHANGGSCKTSVLVAAASHDLDRTIDAVHKTIQDVSMIKAKCRNLLDIGDDVSRFAHLSVQEYFSEVRSEGNHCPEFAAKICLRTLTYYNPVATQQNPILEDLWQHAHNNWFDHAKSSKDMESLKPFILDFLRAKPDSHGQIRWRNELISLVIPAILSERVRITKISEFLRDPYRWLVPERFSWMKSFWEMETLRNRHNVRYLDYSAVTRDNSLIIVTVFTAVAYSQFYAVQSEGWIEFGDQESVATLFEHIESSISEFKEPAWMDFNREIESPSRESDATDLIQPALYLLIFSMILSWWNDMKESLNAFLRVTQTPSLEEVRTISEIPQGERSLNGVTSKERSQVLDMILTRMISEMRQKVSDGIGEIEEIGEISELRGVELLSMSLVKVSDKNHPVLQELAALMVWAVCLSGYSCPEQPIPPSNVVDYLFESFDFKSRVKYRCLPLNGYDMPRVCFYTKDQRYLDFMLANGDVNFTPTTDNFGIYGTPLIAAIGTVKDGDKSGIELLLNNGANVNCVAEIGSYGTALIAACAQGDDTIVEMLLDGREANLNQKSSLGSYGTALIAATATKAYTTARRLIDNGADPNARVDSGQYYTAIHAAIDLGCTRIIFLLAVNGSNKPSSEDLSQDSLVATERRRDCWDQECQLIVVDGAQDDKWIEQCNRAGKQLSAAVMFKWLGISIQWAEPYLVEACKCLSWYSSYGRTDYRASGKLADILGYGGEDGVVKQQLYTLIKPMGFRSVEVEEVYLFLDELMIFMREAEKCKDMIELPNRMMETIPARFVRIDSLPVELPGYDSDDMGASDADSDWSDAILD</sequence>
<organism evidence="5 6">
    <name type="scientific">Penicillium vulpinum</name>
    <dbReference type="NCBI Taxonomy" id="29845"/>
    <lineage>
        <taxon>Eukaryota</taxon>
        <taxon>Fungi</taxon>
        <taxon>Dikarya</taxon>
        <taxon>Ascomycota</taxon>
        <taxon>Pezizomycotina</taxon>
        <taxon>Eurotiomycetes</taxon>
        <taxon>Eurotiomycetidae</taxon>
        <taxon>Eurotiales</taxon>
        <taxon>Aspergillaceae</taxon>
        <taxon>Penicillium</taxon>
    </lineage>
</organism>
<evidence type="ECO:0000259" key="4">
    <source>
        <dbReference type="Pfam" id="PF24883"/>
    </source>
</evidence>
<dbReference type="Gene3D" id="3.40.50.300">
    <property type="entry name" value="P-loop containing nucleotide triphosphate hydrolases"/>
    <property type="match status" value="1"/>
</dbReference>
<keyword evidence="1" id="KW-0677">Repeat</keyword>
<dbReference type="InterPro" id="IPR036770">
    <property type="entry name" value="Ankyrin_rpt-contain_sf"/>
</dbReference>
<dbReference type="PANTHER" id="PTHR10039">
    <property type="entry name" value="AMELOGENIN"/>
    <property type="match status" value="1"/>
</dbReference>
<name>A0A1V6S504_9EURO</name>
<evidence type="ECO:0000256" key="1">
    <source>
        <dbReference type="ARBA" id="ARBA00022737"/>
    </source>
</evidence>
<feature type="region of interest" description="Disordered" evidence="3">
    <location>
        <begin position="34"/>
        <end position="58"/>
    </location>
</feature>
<dbReference type="OrthoDB" id="7464126at2759"/>
<evidence type="ECO:0000256" key="2">
    <source>
        <dbReference type="SAM" id="Coils"/>
    </source>
</evidence>
<feature type="coiled-coil region" evidence="2">
    <location>
        <begin position="245"/>
        <end position="275"/>
    </location>
</feature>
<comment type="caution">
    <text evidence="5">The sequence shown here is derived from an EMBL/GenBank/DDBJ whole genome shotgun (WGS) entry which is preliminary data.</text>
</comment>
<dbReference type="Proteomes" id="UP000191518">
    <property type="component" value="Unassembled WGS sequence"/>
</dbReference>
<dbReference type="STRING" id="29845.A0A1V6S504"/>
<feature type="domain" description="Nephrocystin 3-like N-terminal" evidence="4">
    <location>
        <begin position="298"/>
        <end position="476"/>
    </location>
</feature>
<dbReference type="InterPro" id="IPR056884">
    <property type="entry name" value="NPHP3-like_N"/>
</dbReference>
<reference evidence="6" key="1">
    <citation type="journal article" date="2017" name="Nat. Microbiol.">
        <title>Global analysis of biosynthetic gene clusters reveals vast potential of secondary metabolite production in Penicillium species.</title>
        <authorList>
            <person name="Nielsen J.C."/>
            <person name="Grijseels S."/>
            <person name="Prigent S."/>
            <person name="Ji B."/>
            <person name="Dainat J."/>
            <person name="Nielsen K.F."/>
            <person name="Frisvad J.C."/>
            <person name="Workman M."/>
            <person name="Nielsen J."/>
        </authorList>
    </citation>
    <scope>NUCLEOTIDE SEQUENCE [LARGE SCALE GENOMIC DNA]</scope>
    <source>
        <strain evidence="6">IBT 29486</strain>
    </source>
</reference>
<dbReference type="Pfam" id="PF24883">
    <property type="entry name" value="NPHP3_N"/>
    <property type="match status" value="1"/>
</dbReference>
<dbReference type="Pfam" id="PF12796">
    <property type="entry name" value="Ank_2"/>
    <property type="match status" value="1"/>
</dbReference>
<dbReference type="SMART" id="SM00248">
    <property type="entry name" value="ANK"/>
    <property type="match status" value="4"/>
</dbReference>
<dbReference type="Gene3D" id="1.25.40.20">
    <property type="entry name" value="Ankyrin repeat-containing domain"/>
    <property type="match status" value="1"/>
</dbReference>
<protein>
    <recommendedName>
        <fullName evidence="4">Nephrocystin 3-like N-terminal domain-containing protein</fullName>
    </recommendedName>
</protein>
<keyword evidence="6" id="KW-1185">Reference proteome</keyword>
<dbReference type="InterPro" id="IPR027417">
    <property type="entry name" value="P-loop_NTPase"/>
</dbReference>
<dbReference type="SUPFAM" id="SSF52540">
    <property type="entry name" value="P-loop containing nucleoside triphosphate hydrolases"/>
    <property type="match status" value="2"/>
</dbReference>